<accession>A0A9P5TM73</accession>
<dbReference type="EMBL" id="JADNYJ010000045">
    <property type="protein sequence ID" value="KAF8900863.1"/>
    <property type="molecule type" value="Genomic_DNA"/>
</dbReference>
<protein>
    <submittedName>
        <fullName evidence="2">Kinase-like domain-containing protein</fullName>
    </submittedName>
</protein>
<keyword evidence="3" id="KW-1185">Reference proteome</keyword>
<keyword evidence="2" id="KW-0808">Transferase</keyword>
<evidence type="ECO:0000313" key="2">
    <source>
        <dbReference type="EMBL" id="KAF8900863.1"/>
    </source>
</evidence>
<sequence length="214" mass="25051">MDFIRRNTNIPVPRVLDVFKYDGMTHILQEFIDGDLLVDIWSTLDLDARQQCMQQLKGYLDELRSLSPPHPGRVEAVDGGCCLDDKIWAGGWGPFDNVDDFNNFFGYDVFCSDPIRYPQIQEPLRKIAGRKWKTVFSHGDLGPHNILWKNGRIVAIIDWECAGWLPEYWDYTRSYFGSIRFSPGWWEMFQEIAVQYPDELEVENCIPLYVTRLF</sequence>
<gene>
    <name evidence="2" type="ORF">CPB84DRAFT_1730158</name>
</gene>
<feature type="domain" description="Aminoglycoside phosphotransferase" evidence="1">
    <location>
        <begin position="9"/>
        <end position="191"/>
    </location>
</feature>
<dbReference type="InterPro" id="IPR002575">
    <property type="entry name" value="Aminoglycoside_PTrfase"/>
</dbReference>
<dbReference type="PANTHER" id="PTHR21310:SF15">
    <property type="entry name" value="AMINOGLYCOSIDE PHOSPHOTRANSFERASE DOMAIN-CONTAINING PROTEIN"/>
    <property type="match status" value="1"/>
</dbReference>
<name>A0A9P5TM73_GYMJU</name>
<dbReference type="Proteomes" id="UP000724874">
    <property type="component" value="Unassembled WGS sequence"/>
</dbReference>
<dbReference type="PANTHER" id="PTHR21310">
    <property type="entry name" value="AMINOGLYCOSIDE PHOSPHOTRANSFERASE-RELATED-RELATED"/>
    <property type="match status" value="1"/>
</dbReference>
<dbReference type="GO" id="GO:0016301">
    <property type="term" value="F:kinase activity"/>
    <property type="evidence" value="ECO:0007669"/>
    <property type="project" value="UniProtKB-KW"/>
</dbReference>
<keyword evidence="2" id="KW-0418">Kinase</keyword>
<dbReference type="SUPFAM" id="SSF56112">
    <property type="entry name" value="Protein kinase-like (PK-like)"/>
    <property type="match status" value="1"/>
</dbReference>
<proteinExistence type="predicted"/>
<reference evidence="2" key="1">
    <citation type="submission" date="2020-11" db="EMBL/GenBank/DDBJ databases">
        <authorList>
            <consortium name="DOE Joint Genome Institute"/>
            <person name="Ahrendt S."/>
            <person name="Riley R."/>
            <person name="Andreopoulos W."/>
            <person name="LaButti K."/>
            <person name="Pangilinan J."/>
            <person name="Ruiz-duenas F.J."/>
            <person name="Barrasa J.M."/>
            <person name="Sanchez-Garcia M."/>
            <person name="Camarero S."/>
            <person name="Miyauchi S."/>
            <person name="Serrano A."/>
            <person name="Linde D."/>
            <person name="Babiker R."/>
            <person name="Drula E."/>
            <person name="Ayuso-Fernandez I."/>
            <person name="Pacheco R."/>
            <person name="Padilla G."/>
            <person name="Ferreira P."/>
            <person name="Barriuso J."/>
            <person name="Kellner H."/>
            <person name="Castanera R."/>
            <person name="Alfaro M."/>
            <person name="Ramirez L."/>
            <person name="Pisabarro A.G."/>
            <person name="Kuo A."/>
            <person name="Tritt A."/>
            <person name="Lipzen A."/>
            <person name="He G."/>
            <person name="Yan M."/>
            <person name="Ng V."/>
            <person name="Cullen D."/>
            <person name="Martin F."/>
            <person name="Rosso M.-N."/>
            <person name="Henrissat B."/>
            <person name="Hibbett D."/>
            <person name="Martinez A.T."/>
            <person name="Grigoriev I.V."/>
        </authorList>
    </citation>
    <scope>NUCLEOTIDE SEQUENCE</scope>
    <source>
        <strain evidence="2">AH 44721</strain>
    </source>
</reference>
<dbReference type="InterPro" id="IPR011009">
    <property type="entry name" value="Kinase-like_dom_sf"/>
</dbReference>
<evidence type="ECO:0000313" key="3">
    <source>
        <dbReference type="Proteomes" id="UP000724874"/>
    </source>
</evidence>
<evidence type="ECO:0000259" key="1">
    <source>
        <dbReference type="Pfam" id="PF01636"/>
    </source>
</evidence>
<dbReference type="CDD" id="cd05120">
    <property type="entry name" value="APH_ChoK_like"/>
    <property type="match status" value="1"/>
</dbReference>
<dbReference type="InterPro" id="IPR051678">
    <property type="entry name" value="AGP_Transferase"/>
</dbReference>
<comment type="caution">
    <text evidence="2">The sequence shown here is derived from an EMBL/GenBank/DDBJ whole genome shotgun (WGS) entry which is preliminary data.</text>
</comment>
<dbReference type="OrthoDB" id="8300194at2759"/>
<dbReference type="Gene3D" id="3.90.1200.10">
    <property type="match status" value="1"/>
</dbReference>
<dbReference type="AlphaFoldDB" id="A0A9P5TM73"/>
<organism evidence="2 3">
    <name type="scientific">Gymnopilus junonius</name>
    <name type="common">Spectacular rustgill mushroom</name>
    <name type="synonym">Gymnopilus spectabilis subsp. junonius</name>
    <dbReference type="NCBI Taxonomy" id="109634"/>
    <lineage>
        <taxon>Eukaryota</taxon>
        <taxon>Fungi</taxon>
        <taxon>Dikarya</taxon>
        <taxon>Basidiomycota</taxon>
        <taxon>Agaricomycotina</taxon>
        <taxon>Agaricomycetes</taxon>
        <taxon>Agaricomycetidae</taxon>
        <taxon>Agaricales</taxon>
        <taxon>Agaricineae</taxon>
        <taxon>Hymenogastraceae</taxon>
        <taxon>Gymnopilus</taxon>
    </lineage>
</organism>
<dbReference type="Pfam" id="PF01636">
    <property type="entry name" value="APH"/>
    <property type="match status" value="1"/>
</dbReference>